<feature type="region of interest" description="Disordered" evidence="1">
    <location>
        <begin position="1"/>
        <end position="117"/>
    </location>
</feature>
<feature type="compositionally biased region" description="Polar residues" evidence="1">
    <location>
        <begin position="97"/>
        <end position="117"/>
    </location>
</feature>
<feature type="compositionally biased region" description="Acidic residues" evidence="1">
    <location>
        <begin position="63"/>
        <end position="72"/>
    </location>
</feature>
<dbReference type="EMBL" id="CAAE01014546">
    <property type="protein sequence ID" value="CAF98093.1"/>
    <property type="molecule type" value="Genomic_DNA"/>
</dbReference>
<gene>
    <name evidence="2" type="ORF">GSTENG00015671001</name>
</gene>
<protein>
    <submittedName>
        <fullName evidence="2">(spotted green pufferfish) hypothetical protein</fullName>
    </submittedName>
</protein>
<feature type="compositionally biased region" description="Low complexity" evidence="1">
    <location>
        <begin position="32"/>
        <end position="45"/>
    </location>
</feature>
<evidence type="ECO:0000256" key="1">
    <source>
        <dbReference type="SAM" id="MobiDB-lite"/>
    </source>
</evidence>
<comment type="caution">
    <text evidence="2">The sequence shown here is derived from an EMBL/GenBank/DDBJ whole genome shotgun (WGS) entry which is preliminary data.</text>
</comment>
<feature type="compositionally biased region" description="Polar residues" evidence="1">
    <location>
        <begin position="79"/>
        <end position="89"/>
    </location>
</feature>
<proteinExistence type="predicted"/>
<reference evidence="2" key="2">
    <citation type="submission" date="2004-02" db="EMBL/GenBank/DDBJ databases">
        <authorList>
            <consortium name="Genoscope"/>
            <consortium name="Whitehead Institute Centre for Genome Research"/>
        </authorList>
    </citation>
    <scope>NUCLEOTIDE SEQUENCE</scope>
</reference>
<dbReference type="KEGG" id="tng:GSTEN00015671G001"/>
<dbReference type="AlphaFoldDB" id="Q4SMN9"/>
<organism evidence="2">
    <name type="scientific">Tetraodon nigroviridis</name>
    <name type="common">Spotted green pufferfish</name>
    <name type="synonym">Chelonodon nigroviridis</name>
    <dbReference type="NCBI Taxonomy" id="99883"/>
    <lineage>
        <taxon>Eukaryota</taxon>
        <taxon>Metazoa</taxon>
        <taxon>Chordata</taxon>
        <taxon>Craniata</taxon>
        <taxon>Vertebrata</taxon>
        <taxon>Euteleostomi</taxon>
        <taxon>Actinopterygii</taxon>
        <taxon>Neopterygii</taxon>
        <taxon>Teleostei</taxon>
        <taxon>Neoteleostei</taxon>
        <taxon>Acanthomorphata</taxon>
        <taxon>Eupercaria</taxon>
        <taxon>Tetraodontiformes</taxon>
        <taxon>Tetradontoidea</taxon>
        <taxon>Tetraodontidae</taxon>
        <taxon>Tetraodon</taxon>
    </lineage>
</organism>
<name>Q4SMN9_TETNG</name>
<reference evidence="2" key="1">
    <citation type="journal article" date="2004" name="Nature">
        <title>Genome duplication in the teleost fish Tetraodon nigroviridis reveals the early vertebrate proto-karyotype.</title>
        <authorList>
            <person name="Jaillon O."/>
            <person name="Aury J.-M."/>
            <person name="Brunet F."/>
            <person name="Petit J.-L."/>
            <person name="Stange-Thomann N."/>
            <person name="Mauceli E."/>
            <person name="Bouneau L."/>
            <person name="Fischer C."/>
            <person name="Ozouf-Costaz C."/>
            <person name="Bernot A."/>
            <person name="Nicaud S."/>
            <person name="Jaffe D."/>
            <person name="Fisher S."/>
            <person name="Lutfalla G."/>
            <person name="Dossat C."/>
            <person name="Segurens B."/>
            <person name="Dasilva C."/>
            <person name="Salanoubat M."/>
            <person name="Levy M."/>
            <person name="Boudet N."/>
            <person name="Castellano S."/>
            <person name="Anthouard V."/>
            <person name="Jubin C."/>
            <person name="Castelli V."/>
            <person name="Katinka M."/>
            <person name="Vacherie B."/>
            <person name="Biemont C."/>
            <person name="Skalli Z."/>
            <person name="Cattolico L."/>
            <person name="Poulain J."/>
            <person name="De Berardinis V."/>
            <person name="Cruaud C."/>
            <person name="Duprat S."/>
            <person name="Brottier P."/>
            <person name="Coutanceau J.-P."/>
            <person name="Gouzy J."/>
            <person name="Parra G."/>
            <person name="Lardier G."/>
            <person name="Chapple C."/>
            <person name="McKernan K.J."/>
            <person name="McEwan P."/>
            <person name="Bosak S."/>
            <person name="Kellis M."/>
            <person name="Volff J.-N."/>
            <person name="Guigo R."/>
            <person name="Zody M.C."/>
            <person name="Mesirov J."/>
            <person name="Lindblad-Toh K."/>
            <person name="Birren B."/>
            <person name="Nusbaum C."/>
            <person name="Kahn D."/>
            <person name="Robinson-Rechavi M."/>
            <person name="Laudet V."/>
            <person name="Schachter V."/>
            <person name="Quetier F."/>
            <person name="Saurin W."/>
            <person name="Scarpelli C."/>
            <person name="Wincker P."/>
            <person name="Lander E.S."/>
            <person name="Weissenbach J."/>
            <person name="Roest Crollius H."/>
        </authorList>
    </citation>
    <scope>NUCLEOTIDE SEQUENCE [LARGE SCALE GENOMIC DNA]</scope>
</reference>
<evidence type="ECO:0000313" key="2">
    <source>
        <dbReference type="EMBL" id="CAF98093.1"/>
    </source>
</evidence>
<sequence>MDQKQTPELWEWTTAPFLTNQSHDPPPPPSPFNLLTLPSLSSGLGWHQMGEEAKPLSETGDAMGEEQPDSPEVECQPFPQETWSISNQGALDRPVSTHAQNCQQNIPRQPVGQTNKI</sequence>
<accession>Q4SMN9</accession>